<dbReference type="InterPro" id="IPR006076">
    <property type="entry name" value="FAD-dep_OxRdtase"/>
</dbReference>
<sequence>MSRAIASSAARAALAEASPTPFWLDPGIDGHEVPESAPALSGEVATDLAVVGAGYSGLWAALIAKERDPDREVVLIEAKTAGWAASGRNGGFCAASLTHGFDNGASRWPDEIADLERLGRANLDEIEAAIARHGIDCEFERTGELLVATERWQADGLAEHAADLQALGYATEVLSREEVRAEVDSPTYVGGMFDPGAVAMLHPAKLAWGLRRACLNLGVRIYEQTPIRHIRSIPGGLRLESTNGSVTACRVAWATGAFPGPLRRIRHFVAPVYDYALMTEPLSADQMAAIGWKNRQGLSDSANQFHYYRLSADNRVLWGGYDVIYHYGGKVRPEYDQRPQTFERLADHFFATFPQLQGLRFTHAWGGVIDTCSRFCAFFGQAYGGRLAYASGYTGLGVGATRFGAEVMLDHLEGEETERTRLEMVRSKPVPFPPEPVRYAGIELTRRAIASADRNHGRRNLWLKTLDKFGLGFDS</sequence>
<dbReference type="InterPro" id="IPR036188">
    <property type="entry name" value="FAD/NAD-bd_sf"/>
</dbReference>
<dbReference type="PANTHER" id="PTHR13847">
    <property type="entry name" value="SARCOSINE DEHYDROGENASE-RELATED"/>
    <property type="match status" value="1"/>
</dbReference>
<evidence type="ECO:0000313" key="3">
    <source>
        <dbReference type="Proteomes" id="UP000546642"/>
    </source>
</evidence>
<evidence type="ECO:0000259" key="1">
    <source>
        <dbReference type="Pfam" id="PF01266"/>
    </source>
</evidence>
<dbReference type="Pfam" id="PF01266">
    <property type="entry name" value="DAO"/>
    <property type="match status" value="1"/>
</dbReference>
<name>A0A7X0D7F9_9ACTN</name>
<dbReference type="Proteomes" id="UP000546642">
    <property type="component" value="Unassembled WGS sequence"/>
</dbReference>
<feature type="domain" description="FAD dependent oxidoreductase" evidence="1">
    <location>
        <begin position="47"/>
        <end position="407"/>
    </location>
</feature>
<keyword evidence="3" id="KW-1185">Reference proteome</keyword>
<reference evidence="2 3" key="1">
    <citation type="submission" date="2020-08" db="EMBL/GenBank/DDBJ databases">
        <title>Sequencing the genomes of 1000 actinobacteria strains.</title>
        <authorList>
            <person name="Klenk H.-P."/>
        </authorList>
    </citation>
    <scope>NUCLEOTIDE SEQUENCE [LARGE SCALE GENOMIC DNA]</scope>
    <source>
        <strain evidence="2 3">DSM 46659</strain>
    </source>
</reference>
<dbReference type="PANTHER" id="PTHR13847:SF281">
    <property type="entry name" value="FAD DEPENDENT OXIDOREDUCTASE DOMAIN-CONTAINING PROTEIN"/>
    <property type="match status" value="1"/>
</dbReference>
<dbReference type="SUPFAM" id="SSF51905">
    <property type="entry name" value="FAD/NAD(P)-binding domain"/>
    <property type="match status" value="1"/>
</dbReference>
<evidence type="ECO:0000313" key="2">
    <source>
        <dbReference type="EMBL" id="MBB6173691.1"/>
    </source>
</evidence>
<dbReference type="Gene3D" id="3.30.9.10">
    <property type="entry name" value="D-Amino Acid Oxidase, subunit A, domain 2"/>
    <property type="match status" value="1"/>
</dbReference>
<dbReference type="GO" id="GO:0005737">
    <property type="term" value="C:cytoplasm"/>
    <property type="evidence" value="ECO:0007669"/>
    <property type="project" value="TreeGrafter"/>
</dbReference>
<dbReference type="EMBL" id="JACHDS010000001">
    <property type="protein sequence ID" value="MBB6173691.1"/>
    <property type="molecule type" value="Genomic_DNA"/>
</dbReference>
<gene>
    <name evidence="2" type="ORF">HNR23_003751</name>
</gene>
<dbReference type="Gene3D" id="3.50.50.60">
    <property type="entry name" value="FAD/NAD(P)-binding domain"/>
    <property type="match status" value="1"/>
</dbReference>
<comment type="caution">
    <text evidence="2">The sequence shown here is derived from an EMBL/GenBank/DDBJ whole genome shotgun (WGS) entry which is preliminary data.</text>
</comment>
<dbReference type="RefSeq" id="WP_184077235.1">
    <property type="nucleotide sequence ID" value="NZ_JACHDS010000001.1"/>
</dbReference>
<accession>A0A7X0D7F9</accession>
<protein>
    <submittedName>
        <fullName evidence="2">Glycine/D-amino acid oxidase-like deaminating enzyme</fullName>
    </submittedName>
</protein>
<proteinExistence type="predicted"/>
<dbReference type="AlphaFoldDB" id="A0A7X0D7F9"/>
<organism evidence="2 3">
    <name type="scientific">Nocardiopsis mwathae</name>
    <dbReference type="NCBI Taxonomy" id="1472723"/>
    <lineage>
        <taxon>Bacteria</taxon>
        <taxon>Bacillati</taxon>
        <taxon>Actinomycetota</taxon>
        <taxon>Actinomycetes</taxon>
        <taxon>Streptosporangiales</taxon>
        <taxon>Nocardiopsidaceae</taxon>
        <taxon>Nocardiopsis</taxon>
    </lineage>
</organism>